<dbReference type="Pfam" id="PF08557">
    <property type="entry name" value="Lipid_DES"/>
    <property type="match status" value="1"/>
</dbReference>
<organism evidence="3 4">
    <name type="scientific">Angiostrongylus cantonensis</name>
    <name type="common">Rat lungworm</name>
    <dbReference type="NCBI Taxonomy" id="6313"/>
    <lineage>
        <taxon>Eukaryota</taxon>
        <taxon>Metazoa</taxon>
        <taxon>Ecdysozoa</taxon>
        <taxon>Nematoda</taxon>
        <taxon>Chromadorea</taxon>
        <taxon>Rhabditida</taxon>
        <taxon>Rhabditina</taxon>
        <taxon>Rhabditomorpha</taxon>
        <taxon>Strongyloidea</taxon>
        <taxon>Metastrongylidae</taxon>
        <taxon>Angiostrongylus</taxon>
    </lineage>
</organism>
<feature type="transmembrane region" description="Helical" evidence="1">
    <location>
        <begin position="107"/>
        <end position="124"/>
    </location>
</feature>
<feature type="transmembrane region" description="Helical" evidence="1">
    <location>
        <begin position="199"/>
        <end position="220"/>
    </location>
</feature>
<proteinExistence type="predicted"/>
<keyword evidence="1" id="KW-0472">Membrane</keyword>
<feature type="transmembrane region" description="Helical" evidence="1">
    <location>
        <begin position="68"/>
        <end position="87"/>
    </location>
</feature>
<dbReference type="InterPro" id="IPR005804">
    <property type="entry name" value="FA_desaturase_dom"/>
</dbReference>
<dbReference type="STRING" id="6313.A0A0K0DD58"/>
<dbReference type="Proteomes" id="UP000035642">
    <property type="component" value="Unassembled WGS sequence"/>
</dbReference>
<feature type="transmembrane region" description="Helical" evidence="1">
    <location>
        <begin position="42"/>
        <end position="61"/>
    </location>
</feature>
<feature type="domain" description="Sphingolipid delta4-desaturase N-terminal" evidence="2">
    <location>
        <begin position="5"/>
        <end position="43"/>
    </location>
</feature>
<dbReference type="WBParaSite" id="ACAC_0000860301-mRNA-1">
    <property type="protein sequence ID" value="ACAC_0000860301-mRNA-1"/>
    <property type="gene ID" value="ACAC_0000860301"/>
</dbReference>
<sequence>MGQSVSKDDFIWAYTEQPHLSRRTAVLKKHPKIKQLYGTDESFKFVVIAMVLFQIFMCWLLQDEDWILIFLEAYVCGGVINHAMTLAIHDISHNTAFGNKYPLWNRFFGMLANLPVGVPFSVSFKKYHVAHHRYLGEEFLLLFSRIEITNMSSTLKSHYFLMEATYHLQKAPNDLEIINAIVQIAFDAFVPHIFGIRSFLYLILGTFVAMGVHPSAGHFISEHYVFKGTQEIYSYYGLWNLYTFNVGYHVENHDFPYIPRRNLPQAGTESIIFFTIVVKKFDQLLTAPCSVLEVTKIALEFYSNLHTRSSWTKVLWDFVFSPDMGPYMRLKRTASVAQTFRPRHALNEYYEAVSKISDVFKFIFY</sequence>
<reference evidence="3" key="1">
    <citation type="submission" date="2012-09" db="EMBL/GenBank/DDBJ databases">
        <authorList>
            <person name="Martin A.A."/>
        </authorList>
    </citation>
    <scope>NUCLEOTIDE SEQUENCE</scope>
</reference>
<dbReference type="SMART" id="SM01269">
    <property type="entry name" value="Lipid_DES"/>
    <property type="match status" value="1"/>
</dbReference>
<protein>
    <submittedName>
        <fullName evidence="4">Lipid_DES domain-containing protein</fullName>
    </submittedName>
</protein>
<dbReference type="AlphaFoldDB" id="A0A0K0DD58"/>
<evidence type="ECO:0000256" key="1">
    <source>
        <dbReference type="SAM" id="Phobius"/>
    </source>
</evidence>
<keyword evidence="1" id="KW-1133">Transmembrane helix</keyword>
<dbReference type="PANTHER" id="PTHR12879:SF20">
    <property type="entry name" value="SPHINGOLIPID DELTA(4)-DESATURASE_C4-MONOOXYGENASE-RELATED"/>
    <property type="match status" value="1"/>
</dbReference>
<dbReference type="GO" id="GO:0042284">
    <property type="term" value="F:sphingolipid delta-4 desaturase activity"/>
    <property type="evidence" value="ECO:0007669"/>
    <property type="project" value="TreeGrafter"/>
</dbReference>
<dbReference type="PANTHER" id="PTHR12879">
    <property type="entry name" value="SPHINGOLIPID DELTA 4 DESATURASE/C-4 HYDROXYLASE PROTEIN DES2"/>
    <property type="match status" value="1"/>
</dbReference>
<name>A0A0K0DD58_ANGCA</name>
<dbReference type="GO" id="GO:0046513">
    <property type="term" value="P:ceramide biosynthetic process"/>
    <property type="evidence" value="ECO:0007669"/>
    <property type="project" value="TreeGrafter"/>
</dbReference>
<keyword evidence="1" id="KW-0812">Transmembrane</keyword>
<evidence type="ECO:0000313" key="3">
    <source>
        <dbReference type="Proteomes" id="UP000035642"/>
    </source>
</evidence>
<keyword evidence="3" id="KW-1185">Reference proteome</keyword>
<evidence type="ECO:0000313" key="4">
    <source>
        <dbReference type="WBParaSite" id="ACAC_0000860301-mRNA-1"/>
    </source>
</evidence>
<accession>A0A0K0DD58</accession>
<reference evidence="4" key="2">
    <citation type="submission" date="2017-02" db="UniProtKB">
        <authorList>
            <consortium name="WormBaseParasite"/>
        </authorList>
    </citation>
    <scope>IDENTIFICATION</scope>
</reference>
<dbReference type="GO" id="GO:0016020">
    <property type="term" value="C:membrane"/>
    <property type="evidence" value="ECO:0007669"/>
    <property type="project" value="GOC"/>
</dbReference>
<dbReference type="InterPro" id="IPR013866">
    <property type="entry name" value="Sphingolipid_d4-desaturase_N"/>
</dbReference>
<dbReference type="Pfam" id="PF00487">
    <property type="entry name" value="FA_desaturase"/>
    <property type="match status" value="1"/>
</dbReference>
<evidence type="ECO:0000259" key="2">
    <source>
        <dbReference type="SMART" id="SM01269"/>
    </source>
</evidence>